<keyword evidence="1" id="KW-0812">Transmembrane</keyword>
<keyword evidence="3" id="KW-1185">Reference proteome</keyword>
<dbReference type="PATRIC" id="fig|1240678.4.peg.7947"/>
<proteinExistence type="predicted"/>
<dbReference type="AlphaFoldDB" id="A0A0D7CCA5"/>
<keyword evidence="1" id="KW-1133">Transmembrane helix</keyword>
<evidence type="ECO:0000256" key="1">
    <source>
        <dbReference type="SAM" id="Phobius"/>
    </source>
</evidence>
<feature type="transmembrane region" description="Helical" evidence="1">
    <location>
        <begin position="52"/>
        <end position="73"/>
    </location>
</feature>
<dbReference type="RefSeq" id="WP_030063849.1">
    <property type="nucleotide sequence ID" value="NZ_JRKI01000062.1"/>
</dbReference>
<dbReference type="Proteomes" id="UP000032458">
    <property type="component" value="Unassembled WGS sequence"/>
</dbReference>
<comment type="caution">
    <text evidence="2">The sequence shown here is derived from an EMBL/GenBank/DDBJ whole genome shotgun (WGS) entry which is preliminary data.</text>
</comment>
<keyword evidence="1" id="KW-0472">Membrane</keyword>
<gene>
    <name evidence="2" type="ORF">SNA_37315</name>
</gene>
<feature type="transmembrane region" description="Helical" evidence="1">
    <location>
        <begin position="21"/>
        <end position="40"/>
    </location>
</feature>
<organism evidence="2 3">
    <name type="scientific">Streptomyces natalensis ATCC 27448</name>
    <dbReference type="NCBI Taxonomy" id="1240678"/>
    <lineage>
        <taxon>Bacteria</taxon>
        <taxon>Bacillati</taxon>
        <taxon>Actinomycetota</taxon>
        <taxon>Actinomycetes</taxon>
        <taxon>Kitasatosporales</taxon>
        <taxon>Streptomycetaceae</taxon>
        <taxon>Streptomyces</taxon>
    </lineage>
</organism>
<reference evidence="2 3" key="1">
    <citation type="submission" date="2014-09" db="EMBL/GenBank/DDBJ databases">
        <title>Draft genome sequence of Streptomyces natalensis ATCC 27448, producer of the antifungal pimaricin.</title>
        <authorList>
            <person name="Mendes M.V."/>
            <person name="Beites T."/>
            <person name="Pires S."/>
            <person name="Santos C.L."/>
            <person name="Moradas-Ferreira P."/>
        </authorList>
    </citation>
    <scope>NUCLEOTIDE SEQUENCE [LARGE SCALE GENOMIC DNA]</scope>
    <source>
        <strain evidence="2 3">ATCC 27448</strain>
    </source>
</reference>
<dbReference type="EMBL" id="JRKI01000062">
    <property type="protein sequence ID" value="KIZ13671.1"/>
    <property type="molecule type" value="Genomic_DNA"/>
</dbReference>
<evidence type="ECO:0000313" key="3">
    <source>
        <dbReference type="Proteomes" id="UP000032458"/>
    </source>
</evidence>
<protein>
    <submittedName>
        <fullName evidence="2">Membrane protein</fullName>
    </submittedName>
</protein>
<name>A0A0D7CCA5_9ACTN</name>
<feature type="transmembrane region" description="Helical" evidence="1">
    <location>
        <begin position="85"/>
        <end position="104"/>
    </location>
</feature>
<sequence>MQHTPGLDHPRSRTALRSVQRLVSGYFGLSVLTLVAIVLLRGDAAAVNDAVWIRGTLVVVSAVVMFVCAVRAARGSRPAYRRMRIISTVMVLVIAVIIALPGTFPLWMKIEQGVCGLFLTGVVAILNGRHLRTLFADR</sequence>
<accession>A0A0D7CCA5</accession>
<evidence type="ECO:0000313" key="2">
    <source>
        <dbReference type="EMBL" id="KIZ13671.1"/>
    </source>
</evidence>
<feature type="transmembrane region" description="Helical" evidence="1">
    <location>
        <begin position="110"/>
        <end position="128"/>
    </location>
</feature>